<evidence type="ECO:0000313" key="2">
    <source>
        <dbReference type="EMBL" id="KAL3616672.1"/>
    </source>
</evidence>
<organism evidence="2 3">
    <name type="scientific">Castilleja foliolosa</name>
    <dbReference type="NCBI Taxonomy" id="1961234"/>
    <lineage>
        <taxon>Eukaryota</taxon>
        <taxon>Viridiplantae</taxon>
        <taxon>Streptophyta</taxon>
        <taxon>Embryophyta</taxon>
        <taxon>Tracheophyta</taxon>
        <taxon>Spermatophyta</taxon>
        <taxon>Magnoliopsida</taxon>
        <taxon>eudicotyledons</taxon>
        <taxon>Gunneridae</taxon>
        <taxon>Pentapetalae</taxon>
        <taxon>asterids</taxon>
        <taxon>lamiids</taxon>
        <taxon>Lamiales</taxon>
        <taxon>Orobanchaceae</taxon>
        <taxon>Pedicularideae</taxon>
        <taxon>Castillejinae</taxon>
        <taxon>Castilleja</taxon>
    </lineage>
</organism>
<dbReference type="InterPro" id="IPR027410">
    <property type="entry name" value="TCP-1-like_intermed_sf"/>
</dbReference>
<dbReference type="SUPFAM" id="SSF54849">
    <property type="entry name" value="GroEL-intermediate domain like"/>
    <property type="match status" value="1"/>
</dbReference>
<evidence type="ECO:0000256" key="1">
    <source>
        <dbReference type="SAM" id="MobiDB-lite"/>
    </source>
</evidence>
<accession>A0ABD3BHC7</accession>
<comment type="caution">
    <text evidence="2">The sequence shown here is derived from an EMBL/GenBank/DDBJ whole genome shotgun (WGS) entry which is preliminary data.</text>
</comment>
<sequence length="85" mass="9246">MISDAVGKVEPDGVLSIESSSSFETTVDVKEGMEPDSVIRVILKQSKSPSSTRASEPQYSSKYSSFVACGELLQIVERTIQTMKD</sequence>
<evidence type="ECO:0000313" key="3">
    <source>
        <dbReference type="Proteomes" id="UP001632038"/>
    </source>
</evidence>
<dbReference type="AlphaFoldDB" id="A0ABD3BHC7"/>
<dbReference type="Proteomes" id="UP001632038">
    <property type="component" value="Unassembled WGS sequence"/>
</dbReference>
<proteinExistence type="predicted"/>
<feature type="region of interest" description="Disordered" evidence="1">
    <location>
        <begin position="43"/>
        <end position="62"/>
    </location>
</feature>
<feature type="compositionally biased region" description="Polar residues" evidence="1">
    <location>
        <begin position="45"/>
        <end position="62"/>
    </location>
</feature>
<gene>
    <name evidence="2" type="ORF">CASFOL_039066</name>
</gene>
<reference evidence="3" key="1">
    <citation type="journal article" date="2024" name="IScience">
        <title>Strigolactones Initiate the Formation of Haustorium-like Structures in Castilleja.</title>
        <authorList>
            <person name="Buerger M."/>
            <person name="Peterson D."/>
            <person name="Chory J."/>
        </authorList>
    </citation>
    <scope>NUCLEOTIDE SEQUENCE [LARGE SCALE GENOMIC DNA]</scope>
</reference>
<protein>
    <submittedName>
        <fullName evidence="2">Uncharacterized protein</fullName>
    </submittedName>
</protein>
<name>A0ABD3BHC7_9LAMI</name>
<keyword evidence="3" id="KW-1185">Reference proteome</keyword>
<dbReference type="EMBL" id="JAVIJP010000087">
    <property type="protein sequence ID" value="KAL3616672.1"/>
    <property type="molecule type" value="Genomic_DNA"/>
</dbReference>